<name>E8M6V7_PHOS4</name>
<feature type="transmembrane region" description="Helical" evidence="1">
    <location>
        <begin position="82"/>
        <end position="109"/>
    </location>
</feature>
<dbReference type="EMBL" id="AEVT01000060">
    <property type="protein sequence ID" value="EGA70261.1"/>
    <property type="molecule type" value="Genomic_DNA"/>
</dbReference>
<comment type="caution">
    <text evidence="2">The sequence shown here is derived from an EMBL/GenBank/DDBJ whole genome shotgun (WGS) entry which is preliminary data.</text>
</comment>
<evidence type="ECO:0000313" key="3">
    <source>
        <dbReference type="Proteomes" id="UP000006228"/>
    </source>
</evidence>
<keyword evidence="1" id="KW-0472">Membrane</keyword>
<sequence length="134" mass="15258">MNNTKAKKALNQFYQLLDGDVAASLTEQQKSEIEQAVCSLGLVSRHSVDVRKSIPWFGKRYYFVLLGGRDRRRQVRAEESKLVNFLTVTLIIFLLVCLVGLSGFALYLLKSALGIDIFKNYSFGVWDWFKSLSV</sequence>
<accession>E8M6V7</accession>
<evidence type="ECO:0000256" key="1">
    <source>
        <dbReference type="SAM" id="Phobius"/>
    </source>
</evidence>
<organism evidence="2 3">
    <name type="scientific">Vibrio sinaloensis DSM 21326</name>
    <dbReference type="NCBI Taxonomy" id="945550"/>
    <lineage>
        <taxon>Bacteria</taxon>
        <taxon>Pseudomonadati</taxon>
        <taxon>Pseudomonadota</taxon>
        <taxon>Gammaproteobacteria</taxon>
        <taxon>Vibrionales</taxon>
        <taxon>Vibrionaceae</taxon>
        <taxon>Vibrio</taxon>
        <taxon>Vibrio oreintalis group</taxon>
    </lineage>
</organism>
<keyword evidence="1" id="KW-1133">Transmembrane helix</keyword>
<dbReference type="RefSeq" id="WP_008076885.1">
    <property type="nucleotide sequence ID" value="NZ_AEVT01000060.1"/>
</dbReference>
<reference evidence="2 3" key="1">
    <citation type="journal article" date="2012" name="Int. J. Syst. Evol. Microbiol.">
        <title>Vibrio caribbeanicus sp. nov., isolated from the marine sponge Scleritoderma cyanea.</title>
        <authorList>
            <person name="Hoffmann M."/>
            <person name="Monday S.R."/>
            <person name="Allard M.W."/>
            <person name="Strain E.A."/>
            <person name="Whittaker P."/>
            <person name="Naum M."/>
            <person name="McCarthy P.J."/>
            <person name="Lopez J.V."/>
            <person name="Fischer M."/>
            <person name="Brown E.W."/>
        </authorList>
    </citation>
    <scope>NUCLEOTIDE SEQUENCE [LARGE SCALE GENOMIC DNA]</scope>
    <source>
        <strain evidence="3">DSMZ 21326</strain>
    </source>
</reference>
<keyword evidence="1" id="KW-0812">Transmembrane</keyword>
<dbReference type="Proteomes" id="UP000006228">
    <property type="component" value="Unassembled WGS sequence"/>
</dbReference>
<dbReference type="OrthoDB" id="6264467at2"/>
<dbReference type="AlphaFoldDB" id="E8M6V7"/>
<proteinExistence type="predicted"/>
<protein>
    <recommendedName>
        <fullName evidence="4">3-phosphoshikimate 1-carboxyvinyltransferase</fullName>
    </recommendedName>
</protein>
<dbReference type="GeneID" id="95569326"/>
<evidence type="ECO:0000313" key="2">
    <source>
        <dbReference type="EMBL" id="EGA70261.1"/>
    </source>
</evidence>
<evidence type="ECO:0008006" key="4">
    <source>
        <dbReference type="Google" id="ProtNLM"/>
    </source>
</evidence>
<dbReference type="eggNOG" id="ENOG5032TY3">
    <property type="taxonomic scope" value="Bacteria"/>
</dbReference>
<gene>
    <name evidence="2" type="ORF">VISI1226_13556</name>
</gene>